<name>A0A0J6VDG1_9MYCO</name>
<dbReference type="AlphaFoldDB" id="A0A0J6VDG1"/>
<dbReference type="Pfam" id="PF00011">
    <property type="entry name" value="HSP20"/>
    <property type="match status" value="1"/>
</dbReference>
<evidence type="ECO:0000313" key="6">
    <source>
        <dbReference type="Proteomes" id="UP000036313"/>
    </source>
</evidence>
<evidence type="ECO:0000256" key="1">
    <source>
        <dbReference type="PROSITE-ProRule" id="PRU00285"/>
    </source>
</evidence>
<dbReference type="CDD" id="cd06464">
    <property type="entry name" value="ACD_sHsps-like"/>
    <property type="match status" value="1"/>
</dbReference>
<dbReference type="RefSeq" id="WP_082164316.1">
    <property type="nucleotide sequence ID" value="NZ_JYNU01000057.1"/>
</dbReference>
<dbReference type="SUPFAM" id="SSF49764">
    <property type="entry name" value="HSP20-like chaperones"/>
    <property type="match status" value="1"/>
</dbReference>
<dbReference type="InterPro" id="IPR002068">
    <property type="entry name" value="A-crystallin/Hsp20_dom"/>
</dbReference>
<sequence length="154" mass="16903">MTAQTKTADSENAVATQHHRPTWPDFSELFAGFPTWAEIRRPGFAGHHPIKIEDELADGTYTVRAELPGIDPATDVDVTVRNGVLTITAERSEKKESHGRSEFHYGSFTRSLTLPTGTEEESITARYEKGILTVSAPIAEPETPARRVAVEAAE</sequence>
<comment type="similarity">
    <text evidence="1 2">Belongs to the small heat shock protein (HSP20) family.</text>
</comment>
<dbReference type="Gene3D" id="2.60.40.790">
    <property type="match status" value="1"/>
</dbReference>
<proteinExistence type="inferred from homology"/>
<gene>
    <name evidence="5" type="primary">hspX</name>
    <name evidence="5" type="ORF">MOBUDSM44075_04446</name>
</gene>
<dbReference type="PATRIC" id="fig|1807.14.peg.4481"/>
<feature type="domain" description="SHSP" evidence="4">
    <location>
        <begin position="41"/>
        <end position="153"/>
    </location>
</feature>
<evidence type="ECO:0000259" key="4">
    <source>
        <dbReference type="PROSITE" id="PS01031"/>
    </source>
</evidence>
<protein>
    <submittedName>
        <fullName evidence="5">Alpha-crystallin</fullName>
    </submittedName>
</protein>
<comment type="caution">
    <text evidence="5">The sequence shown here is derived from an EMBL/GenBank/DDBJ whole genome shotgun (WGS) entry which is preliminary data.</text>
</comment>
<dbReference type="InterPro" id="IPR031107">
    <property type="entry name" value="Small_HSP"/>
</dbReference>
<reference evidence="5 6" key="1">
    <citation type="journal article" date="2015" name="Genome Biol. Evol.">
        <title>Characterization of Three Mycobacterium spp. with Potential Use in Bioremediation by Genome Sequencing and Comparative Genomics.</title>
        <authorList>
            <person name="Das S."/>
            <person name="Pettersson B.M."/>
            <person name="Behra P.R."/>
            <person name="Ramesh M."/>
            <person name="Dasgupta S."/>
            <person name="Bhattacharya A."/>
            <person name="Kirsebom L.A."/>
        </authorList>
    </citation>
    <scope>NUCLEOTIDE SEQUENCE [LARGE SCALE GENOMIC DNA]</scope>
    <source>
        <strain evidence="5 6">DSM 44075</strain>
    </source>
</reference>
<dbReference type="InterPro" id="IPR008978">
    <property type="entry name" value="HSP20-like_chaperone"/>
</dbReference>
<dbReference type="PANTHER" id="PTHR11527">
    <property type="entry name" value="HEAT-SHOCK PROTEIN 20 FAMILY MEMBER"/>
    <property type="match status" value="1"/>
</dbReference>
<evidence type="ECO:0000313" key="5">
    <source>
        <dbReference type="EMBL" id="KMO69025.1"/>
    </source>
</evidence>
<dbReference type="PROSITE" id="PS01031">
    <property type="entry name" value="SHSP"/>
    <property type="match status" value="1"/>
</dbReference>
<accession>A0A0J6VDG1</accession>
<feature type="region of interest" description="Disordered" evidence="3">
    <location>
        <begin position="1"/>
        <end position="20"/>
    </location>
</feature>
<dbReference type="Proteomes" id="UP000036313">
    <property type="component" value="Unassembled WGS sequence"/>
</dbReference>
<organism evidence="5 6">
    <name type="scientific">Mycolicibacterium obuense</name>
    <dbReference type="NCBI Taxonomy" id="1807"/>
    <lineage>
        <taxon>Bacteria</taxon>
        <taxon>Bacillati</taxon>
        <taxon>Actinomycetota</taxon>
        <taxon>Actinomycetes</taxon>
        <taxon>Mycobacteriales</taxon>
        <taxon>Mycobacteriaceae</taxon>
        <taxon>Mycolicibacterium</taxon>
    </lineage>
</organism>
<evidence type="ECO:0000256" key="2">
    <source>
        <dbReference type="RuleBase" id="RU003616"/>
    </source>
</evidence>
<evidence type="ECO:0000256" key="3">
    <source>
        <dbReference type="SAM" id="MobiDB-lite"/>
    </source>
</evidence>
<dbReference type="EMBL" id="JYNU01000057">
    <property type="protein sequence ID" value="KMO69025.1"/>
    <property type="molecule type" value="Genomic_DNA"/>
</dbReference>